<dbReference type="EMBL" id="JAJKBJ010000022">
    <property type="protein sequence ID" value="MCL9685311.1"/>
    <property type="molecule type" value="Genomic_DNA"/>
</dbReference>
<gene>
    <name evidence="2" type="ORF">LOX96_14505</name>
</gene>
<protein>
    <recommendedName>
        <fullName evidence="4">Transmembrane protein</fullName>
    </recommendedName>
</protein>
<accession>A0A9X2ICK2</accession>
<feature type="transmembrane region" description="Helical" evidence="1">
    <location>
        <begin position="12"/>
        <end position="31"/>
    </location>
</feature>
<keyword evidence="1" id="KW-0812">Transmembrane</keyword>
<proteinExistence type="predicted"/>
<reference evidence="2" key="1">
    <citation type="submission" date="2021-11" db="EMBL/GenBank/DDBJ databases">
        <title>Legionella maioricencis sp. nov., a new species isolated from hot water samples in Mallorca.</title>
        <authorList>
            <person name="Crespi S."/>
            <person name="Drasar V."/>
            <person name="Salva-Serra F."/>
            <person name="Jaen-Luchoro D."/>
            <person name="Pineiro-Iglesias B."/>
            <person name="Aliaga F."/>
            <person name="Fernandez-Juarez V."/>
            <person name="Coll G."/>
            <person name="Moore E.R.B."/>
            <person name="Bennasar-Figueras A."/>
        </authorList>
    </citation>
    <scope>NUCLEOTIDE SEQUENCE</scope>
    <source>
        <strain evidence="2">HCPI-6</strain>
    </source>
</reference>
<name>A0A9X2ICK2_9GAMM</name>
<keyword evidence="1" id="KW-0472">Membrane</keyword>
<sequence length="131" mass="14549">MFPEIRNKSFSTYVGIFLVWSILIDLLFFYFKKNDNVNKQPARPTNVILVPVDNQPAPCQEAFTKAGQTKDSNNVYHSLEKVCTAAGGGAVKFRIITSENIGEPIGVSFTCPIKNSDSPIFSCVFSNKVEH</sequence>
<organism evidence="2 3">
    <name type="scientific">Legionella maioricensis</name>
    <dbReference type="NCBI Taxonomy" id="2896528"/>
    <lineage>
        <taxon>Bacteria</taxon>
        <taxon>Pseudomonadati</taxon>
        <taxon>Pseudomonadota</taxon>
        <taxon>Gammaproteobacteria</taxon>
        <taxon>Legionellales</taxon>
        <taxon>Legionellaceae</taxon>
        <taxon>Legionella</taxon>
    </lineage>
</organism>
<evidence type="ECO:0000313" key="3">
    <source>
        <dbReference type="Proteomes" id="UP001139721"/>
    </source>
</evidence>
<evidence type="ECO:0008006" key="4">
    <source>
        <dbReference type="Google" id="ProtNLM"/>
    </source>
</evidence>
<comment type="caution">
    <text evidence="2">The sequence shown here is derived from an EMBL/GenBank/DDBJ whole genome shotgun (WGS) entry which is preliminary data.</text>
</comment>
<evidence type="ECO:0000313" key="2">
    <source>
        <dbReference type="EMBL" id="MCL9685311.1"/>
    </source>
</evidence>
<evidence type="ECO:0000256" key="1">
    <source>
        <dbReference type="SAM" id="Phobius"/>
    </source>
</evidence>
<keyword evidence="1" id="KW-1133">Transmembrane helix</keyword>
<dbReference type="AlphaFoldDB" id="A0A9X2ICK2"/>
<keyword evidence="3" id="KW-1185">Reference proteome</keyword>
<dbReference type="Proteomes" id="UP001139721">
    <property type="component" value="Unassembled WGS sequence"/>
</dbReference>
<dbReference type="RefSeq" id="WP_250423448.1">
    <property type="nucleotide sequence ID" value="NZ_JAJKBJ010000022.1"/>
</dbReference>